<evidence type="ECO:0000313" key="3">
    <source>
        <dbReference type="Proteomes" id="UP001145742"/>
    </source>
</evidence>
<name>A0ABQ9CNR6_9PASS</name>
<reference evidence="2" key="1">
    <citation type="submission" date="2019-10" db="EMBL/GenBank/DDBJ databases">
        <authorList>
            <person name="Soares A.E.R."/>
            <person name="Aleixo A."/>
            <person name="Schneider P."/>
            <person name="Miyaki C.Y."/>
            <person name="Schneider M.P."/>
            <person name="Mello C."/>
            <person name="Vasconcelos A.T.R."/>
        </authorList>
    </citation>
    <scope>NUCLEOTIDE SEQUENCE</scope>
    <source>
        <tissue evidence="2">Muscle</tissue>
    </source>
</reference>
<dbReference type="EMBL" id="WHWB01034693">
    <property type="protein sequence ID" value="KAJ7405711.1"/>
    <property type="molecule type" value="Genomic_DNA"/>
</dbReference>
<gene>
    <name evidence="2" type="ORF">WISP_138164</name>
</gene>
<protein>
    <submittedName>
        <fullName evidence="2">Rna-directed dna polymerase from mobile element jockey-like</fullName>
    </submittedName>
</protein>
<comment type="caution">
    <text evidence="2">The sequence shown here is derived from an EMBL/GenBank/DDBJ whole genome shotgun (WGS) entry which is preliminary data.</text>
</comment>
<evidence type="ECO:0000256" key="1">
    <source>
        <dbReference type="SAM" id="MobiDB-lite"/>
    </source>
</evidence>
<accession>A0ABQ9CNR6</accession>
<sequence length="136" mass="14931">MHQYRLGVNLLESSSVEKDPGGSGEQQAVHEPEVCPCGQEGQWDPGVHWEEHCQQVKGGDPAPLFSRYEAIFGVLCPVLGSLIQERHGAPGIPSEYEEEPDCASDHALEPITQRGCGVSFTGDIEESLDKFLYHEL</sequence>
<dbReference type="Proteomes" id="UP001145742">
    <property type="component" value="Unassembled WGS sequence"/>
</dbReference>
<keyword evidence="3" id="KW-1185">Reference proteome</keyword>
<feature type="region of interest" description="Disordered" evidence="1">
    <location>
        <begin position="1"/>
        <end position="31"/>
    </location>
</feature>
<organism evidence="2 3">
    <name type="scientific">Willisornis vidua</name>
    <name type="common">Xingu scale-backed antbird</name>
    <dbReference type="NCBI Taxonomy" id="1566151"/>
    <lineage>
        <taxon>Eukaryota</taxon>
        <taxon>Metazoa</taxon>
        <taxon>Chordata</taxon>
        <taxon>Craniata</taxon>
        <taxon>Vertebrata</taxon>
        <taxon>Euteleostomi</taxon>
        <taxon>Archelosauria</taxon>
        <taxon>Archosauria</taxon>
        <taxon>Dinosauria</taxon>
        <taxon>Saurischia</taxon>
        <taxon>Theropoda</taxon>
        <taxon>Coelurosauria</taxon>
        <taxon>Aves</taxon>
        <taxon>Neognathae</taxon>
        <taxon>Neoaves</taxon>
        <taxon>Telluraves</taxon>
        <taxon>Australaves</taxon>
        <taxon>Passeriformes</taxon>
        <taxon>Thamnophilidae</taxon>
        <taxon>Willisornis</taxon>
    </lineage>
</organism>
<evidence type="ECO:0000313" key="2">
    <source>
        <dbReference type="EMBL" id="KAJ7405711.1"/>
    </source>
</evidence>
<proteinExistence type="predicted"/>